<dbReference type="GO" id="GO:0043066">
    <property type="term" value="P:negative regulation of apoptotic process"/>
    <property type="evidence" value="ECO:0007669"/>
    <property type="project" value="TreeGrafter"/>
</dbReference>
<dbReference type="EMBL" id="JYDT01000069">
    <property type="protein sequence ID" value="KRY86589.1"/>
    <property type="molecule type" value="Genomic_DNA"/>
</dbReference>
<dbReference type="NCBIfam" id="TIGR00293">
    <property type="entry name" value="prefoldin subunit alpha"/>
    <property type="match status" value="1"/>
</dbReference>
<dbReference type="PROSITE" id="PS51188">
    <property type="entry name" value="ZF_CR"/>
    <property type="match status" value="1"/>
</dbReference>
<keyword evidence="5 7" id="KW-0862">Zinc</keyword>
<dbReference type="PRINTS" id="PR00625">
    <property type="entry name" value="JDOMAIN"/>
</dbReference>
<dbReference type="InterPro" id="IPR036869">
    <property type="entry name" value="J_dom_sf"/>
</dbReference>
<dbReference type="Proteomes" id="UP000054995">
    <property type="component" value="Unassembled WGS sequence"/>
</dbReference>
<dbReference type="GO" id="GO:0051082">
    <property type="term" value="F:unfolded protein binding"/>
    <property type="evidence" value="ECO:0007669"/>
    <property type="project" value="InterPro"/>
</dbReference>
<evidence type="ECO:0000256" key="1">
    <source>
        <dbReference type="ARBA" id="ARBA00011695"/>
    </source>
</evidence>
<feature type="region of interest" description="Disordered" evidence="8">
    <location>
        <begin position="635"/>
        <end position="654"/>
    </location>
</feature>
<dbReference type="PROSITE" id="PS00636">
    <property type="entry name" value="DNAJ_1"/>
    <property type="match status" value="1"/>
</dbReference>
<dbReference type="SUPFAM" id="SSF46565">
    <property type="entry name" value="Chaperone J-domain"/>
    <property type="match status" value="1"/>
</dbReference>
<dbReference type="InterPro" id="IPR012724">
    <property type="entry name" value="DnaJ"/>
</dbReference>
<evidence type="ECO:0000256" key="6">
    <source>
        <dbReference type="ARBA" id="ARBA00023186"/>
    </source>
</evidence>
<dbReference type="Pfam" id="PF02996">
    <property type="entry name" value="Prefoldin"/>
    <property type="match status" value="1"/>
</dbReference>
<evidence type="ECO:0000256" key="7">
    <source>
        <dbReference type="PROSITE-ProRule" id="PRU00546"/>
    </source>
</evidence>
<evidence type="ECO:0000256" key="2">
    <source>
        <dbReference type="ARBA" id="ARBA00022723"/>
    </source>
</evidence>
<feature type="zinc finger region" description="CR-type" evidence="7">
    <location>
        <begin position="373"/>
        <end position="451"/>
    </location>
</feature>
<dbReference type="GO" id="GO:0009408">
    <property type="term" value="P:response to heat"/>
    <property type="evidence" value="ECO:0007669"/>
    <property type="project" value="InterPro"/>
</dbReference>
<name>A0A0V1FKJ5_TRIPS</name>
<accession>A0A0V1FKJ5</accession>
<dbReference type="AlphaFoldDB" id="A0A0V1FKJ5"/>
<dbReference type="GO" id="GO:0007005">
    <property type="term" value="P:mitochondrion organization"/>
    <property type="evidence" value="ECO:0007669"/>
    <property type="project" value="TreeGrafter"/>
</dbReference>
<dbReference type="HAMAP" id="MF_01152">
    <property type="entry name" value="DnaJ"/>
    <property type="match status" value="1"/>
</dbReference>
<feature type="domain" description="CR-type" evidence="11">
    <location>
        <begin position="373"/>
        <end position="451"/>
    </location>
</feature>
<dbReference type="CDD" id="cd23157">
    <property type="entry name" value="Prefoldin_5"/>
    <property type="match status" value="1"/>
</dbReference>
<evidence type="ECO:0000256" key="8">
    <source>
        <dbReference type="SAM" id="MobiDB-lite"/>
    </source>
</evidence>
<evidence type="ECO:0000313" key="12">
    <source>
        <dbReference type="EMBL" id="KRY86589.1"/>
    </source>
</evidence>
<gene>
    <name evidence="12" type="primary">l(2)tid</name>
    <name evidence="12" type="ORF">T4D_7447</name>
</gene>
<protein>
    <submittedName>
        <fullName evidence="12">Mitochonrial uncharacterized protein</fullName>
    </submittedName>
</protein>
<dbReference type="Gene3D" id="2.10.230.10">
    <property type="entry name" value="Heat shock protein DnaJ, cysteine-rich domain"/>
    <property type="match status" value="1"/>
</dbReference>
<dbReference type="Gene3D" id="1.10.287.370">
    <property type="match status" value="1"/>
</dbReference>
<evidence type="ECO:0000256" key="3">
    <source>
        <dbReference type="ARBA" id="ARBA00022737"/>
    </source>
</evidence>
<dbReference type="InterPro" id="IPR018253">
    <property type="entry name" value="DnaJ_domain_CS"/>
</dbReference>
<evidence type="ECO:0000256" key="4">
    <source>
        <dbReference type="ARBA" id="ARBA00022771"/>
    </source>
</evidence>
<dbReference type="Pfam" id="PF01556">
    <property type="entry name" value="DnaJ_C"/>
    <property type="match status" value="1"/>
</dbReference>
<dbReference type="InterPro" id="IPR009053">
    <property type="entry name" value="Prefoldin"/>
</dbReference>
<dbReference type="InterPro" id="IPR002939">
    <property type="entry name" value="DnaJ_C"/>
</dbReference>
<dbReference type="FunFam" id="1.10.287.110:FF:000075">
    <property type="entry name" value="Uncharacterized protein, isoform D"/>
    <property type="match status" value="1"/>
</dbReference>
<keyword evidence="9" id="KW-0812">Transmembrane</keyword>
<dbReference type="InterPro" id="IPR001305">
    <property type="entry name" value="HSP_DnaJ_Cys-rich_dom"/>
</dbReference>
<dbReference type="GO" id="GO:0031072">
    <property type="term" value="F:heat shock protein binding"/>
    <property type="evidence" value="ECO:0007669"/>
    <property type="project" value="InterPro"/>
</dbReference>
<feature type="transmembrane region" description="Helical" evidence="9">
    <location>
        <begin position="146"/>
        <end position="168"/>
    </location>
</feature>
<dbReference type="InterPro" id="IPR008971">
    <property type="entry name" value="HSP40/DnaJ_pept-bd"/>
</dbReference>
<dbReference type="PROSITE" id="PS50076">
    <property type="entry name" value="DNAJ_2"/>
    <property type="match status" value="1"/>
</dbReference>
<dbReference type="Pfam" id="PF00684">
    <property type="entry name" value="DnaJ_CXXCXGXG"/>
    <property type="match status" value="1"/>
</dbReference>
<reference evidence="12 13" key="1">
    <citation type="submission" date="2015-01" db="EMBL/GenBank/DDBJ databases">
        <title>Evolution of Trichinella species and genotypes.</title>
        <authorList>
            <person name="Korhonen P.K."/>
            <person name="Edoardo P."/>
            <person name="Giuseppe L.R."/>
            <person name="Gasser R.B."/>
        </authorList>
    </citation>
    <scope>NUCLEOTIDE SEQUENCE [LARGE SCALE GENOMIC DNA]</scope>
    <source>
        <strain evidence="12">ISS470</strain>
    </source>
</reference>
<dbReference type="SUPFAM" id="SSF49493">
    <property type="entry name" value="HSP40/DnaJ peptide-binding domain"/>
    <property type="match status" value="2"/>
</dbReference>
<keyword evidence="13" id="KW-1185">Reference proteome</keyword>
<dbReference type="Gene3D" id="1.10.287.110">
    <property type="entry name" value="DnaJ domain"/>
    <property type="match status" value="1"/>
</dbReference>
<evidence type="ECO:0000256" key="5">
    <source>
        <dbReference type="ARBA" id="ARBA00022833"/>
    </source>
</evidence>
<dbReference type="GO" id="GO:0005739">
    <property type="term" value="C:mitochondrion"/>
    <property type="evidence" value="ECO:0007669"/>
    <property type="project" value="TreeGrafter"/>
</dbReference>
<comment type="subunit">
    <text evidence="1">Heterohexamer of two PFD-alpha type and four PFD-beta type subunits.</text>
</comment>
<keyword evidence="4 7" id="KW-0863">Zinc-finger</keyword>
<dbReference type="Pfam" id="PF00226">
    <property type="entry name" value="DnaJ"/>
    <property type="match status" value="1"/>
</dbReference>
<dbReference type="PANTHER" id="PTHR44145">
    <property type="entry name" value="DNAJ HOMOLOG SUBFAMILY A MEMBER 3, MITOCHONDRIAL"/>
    <property type="match status" value="1"/>
</dbReference>
<feature type="compositionally biased region" description="Basic and acidic residues" evidence="8">
    <location>
        <begin position="640"/>
        <end position="654"/>
    </location>
</feature>
<keyword evidence="6" id="KW-0143">Chaperone</keyword>
<evidence type="ECO:0000259" key="11">
    <source>
        <dbReference type="PROSITE" id="PS51188"/>
    </source>
</evidence>
<dbReference type="OrthoDB" id="10256793at2759"/>
<dbReference type="SUPFAM" id="SSF46579">
    <property type="entry name" value="Prefoldin"/>
    <property type="match status" value="1"/>
</dbReference>
<dbReference type="SMART" id="SM00271">
    <property type="entry name" value="DnaJ"/>
    <property type="match status" value="1"/>
</dbReference>
<dbReference type="InterPro" id="IPR001623">
    <property type="entry name" value="DnaJ_domain"/>
</dbReference>
<evidence type="ECO:0000259" key="10">
    <source>
        <dbReference type="PROSITE" id="PS50076"/>
    </source>
</evidence>
<evidence type="ECO:0000256" key="9">
    <source>
        <dbReference type="SAM" id="Phobius"/>
    </source>
</evidence>
<keyword evidence="9" id="KW-1133">Transmembrane helix</keyword>
<dbReference type="PANTHER" id="PTHR44145:SF3">
    <property type="entry name" value="DNAJ HOMOLOG SUBFAMILY A MEMBER 3, MITOCHONDRIAL"/>
    <property type="match status" value="1"/>
</dbReference>
<comment type="caution">
    <text evidence="12">The sequence shown here is derived from an EMBL/GenBank/DDBJ whole genome shotgun (WGS) entry which is preliminary data.</text>
</comment>
<sequence length="654" mass="73944">MLQMDSKNADKQQVLKIHDFKECSLVELTQAQQQTDADLAFFLDSEQTVKTAHNGLQAAYDALTKSSVQENNKTSLVPMTLSLYVPATLMDTEHYVIDIGAGFYVEMNKDKAMDYYKRKLLLIERQQCQLQEIVEEKRKLKAIKAYLYKIYNLMCFCLLYSPMFYMAYNFRLLFNPFVISARQAHRRLYFSFCHFSRFDSKQLWHERQRFLLFRDFHFTSTRFAEKLDYYEILGVPRNASAKDIKKAYYQLAKKYHPDVNKNDPQAARKFQQVSEAYEVLSDENKKAQYDQWGSTDFGTASGGSTSSGHNWQGFHSTIDPEELFRKIFGDIKMGQNNAGFPGWNFDEFAESKFGFGSTQEYVMHLSFQEAAKGVTKTASINTVDVCQKCGGKKTELGYKMVSCPYCNGSGMETFSQGPFIMRQTCRKCSGTGQFNKNPCLECEGTGHTVQRKTVSVPVPAGVEDGQTLRMQVGKKELFITFRVSKSDIFRRDGADVHTDVSISISQAILGGTVRIPGIYEDVYLQIPPATSSHTRLRVAGKGIKKVNSYGYGDHYVHVKIEVPNFEKLSDAQRAIIMAYAEMETNTPGTIRGVTTTAGDPRVTKATNVDANNSDKICAEDPNGYVAGIRKIFNSSVEENGSEKKDKAEKEKPGS</sequence>
<keyword evidence="3" id="KW-0677">Repeat</keyword>
<dbReference type="CDD" id="cd06257">
    <property type="entry name" value="DnaJ"/>
    <property type="match status" value="1"/>
</dbReference>
<dbReference type="FunFam" id="2.60.260.20:FF:000005">
    <property type="entry name" value="Chaperone protein dnaJ 1, mitochondrial"/>
    <property type="match status" value="1"/>
</dbReference>
<dbReference type="GO" id="GO:0008270">
    <property type="term" value="F:zinc ion binding"/>
    <property type="evidence" value="ECO:0007669"/>
    <property type="project" value="UniProtKB-KW"/>
</dbReference>
<keyword evidence="9" id="KW-0472">Membrane</keyword>
<dbReference type="Gene3D" id="2.60.260.20">
    <property type="entry name" value="Urease metallochaperone UreE, N-terminal domain"/>
    <property type="match status" value="2"/>
</dbReference>
<dbReference type="InterPro" id="IPR036410">
    <property type="entry name" value="HSP_DnaJ_Cys-rich_dom_sf"/>
</dbReference>
<organism evidence="12 13">
    <name type="scientific">Trichinella pseudospiralis</name>
    <name type="common">Parasitic roundworm</name>
    <dbReference type="NCBI Taxonomy" id="6337"/>
    <lineage>
        <taxon>Eukaryota</taxon>
        <taxon>Metazoa</taxon>
        <taxon>Ecdysozoa</taxon>
        <taxon>Nematoda</taxon>
        <taxon>Enoplea</taxon>
        <taxon>Dorylaimia</taxon>
        <taxon>Trichinellida</taxon>
        <taxon>Trichinellidae</taxon>
        <taxon>Trichinella</taxon>
    </lineage>
</organism>
<dbReference type="CDD" id="cd10719">
    <property type="entry name" value="DnaJ_zf"/>
    <property type="match status" value="1"/>
</dbReference>
<dbReference type="InterPro" id="IPR004127">
    <property type="entry name" value="Prefoldin_subunit_alpha"/>
</dbReference>
<keyword evidence="2 7" id="KW-0479">Metal-binding</keyword>
<dbReference type="InterPro" id="IPR051938">
    <property type="entry name" value="Apopto_cytoskel_mod"/>
</dbReference>
<dbReference type="GO" id="GO:0005524">
    <property type="term" value="F:ATP binding"/>
    <property type="evidence" value="ECO:0007669"/>
    <property type="project" value="InterPro"/>
</dbReference>
<dbReference type="GO" id="GO:0006457">
    <property type="term" value="P:protein folding"/>
    <property type="evidence" value="ECO:0007669"/>
    <property type="project" value="InterPro"/>
</dbReference>
<dbReference type="SUPFAM" id="SSF57938">
    <property type="entry name" value="DnaJ/Hsp40 cysteine-rich domain"/>
    <property type="match status" value="1"/>
</dbReference>
<feature type="domain" description="J" evidence="10">
    <location>
        <begin position="228"/>
        <end position="293"/>
    </location>
</feature>
<proteinExistence type="inferred from homology"/>
<evidence type="ECO:0000313" key="13">
    <source>
        <dbReference type="Proteomes" id="UP000054995"/>
    </source>
</evidence>
<dbReference type="CDD" id="cd10747">
    <property type="entry name" value="DnaJ_C"/>
    <property type="match status" value="1"/>
</dbReference>